<sequence length="279" mass="31796">MPGWGSVAALRRLLVEHPSVAAFEWDERRTWGASPLLIFVTIFSYLALVLFLRRLLPPRPSPHPPLRLILRFISPVHNAVILFLSLSMAIGCSLAAASQMPSPTWVFCFPPGETAAKGPVFFYAHIFYLSKIYELVDTLLILLSSDGRRLSFLHVYHHAVVLIMSRLWITAKQSLMPVALVTNASVHVVMYGYYLCSSLGWRWPPQWKRVVTNCQIVQFCISFALSLVFLWLHFFRGGCSGMGAWLFNAAFNGSLLFLFLDFHKSNYRSTKKRDARKRN</sequence>
<feature type="transmembrane region" description="Helical" evidence="13">
    <location>
        <begin position="36"/>
        <end position="56"/>
    </location>
</feature>
<evidence type="ECO:0000256" key="13">
    <source>
        <dbReference type="SAM" id="Phobius"/>
    </source>
</evidence>
<keyword evidence="8 13" id="KW-1133">Transmembrane helix</keyword>
<keyword evidence="11" id="KW-0275">Fatty acid biosynthesis</keyword>
<keyword evidence="9" id="KW-0443">Lipid metabolism</keyword>
<dbReference type="GO" id="GO:0034626">
    <property type="term" value="P:fatty acid elongation, polyunsaturated fatty acid"/>
    <property type="evidence" value="ECO:0007669"/>
    <property type="project" value="TreeGrafter"/>
</dbReference>
<reference evidence="14" key="1">
    <citation type="submission" date="2020-02" db="EMBL/GenBank/DDBJ databases">
        <authorList>
            <person name="Scholz U."/>
            <person name="Mascher M."/>
            <person name="Fiebig A."/>
        </authorList>
    </citation>
    <scope>NUCLEOTIDE SEQUENCE</scope>
</reference>
<dbReference type="Proteomes" id="UP000663760">
    <property type="component" value="Chromosome 5"/>
</dbReference>
<feature type="transmembrane region" description="Helical" evidence="13">
    <location>
        <begin position="120"/>
        <end position="143"/>
    </location>
</feature>
<dbReference type="Pfam" id="PF01151">
    <property type="entry name" value="ELO"/>
    <property type="match status" value="1"/>
</dbReference>
<dbReference type="PROSITE" id="PS01188">
    <property type="entry name" value="ELO"/>
    <property type="match status" value="1"/>
</dbReference>
<dbReference type="InterPro" id="IPR030457">
    <property type="entry name" value="ELO_CS"/>
</dbReference>
<dbReference type="EMBL" id="LR746268">
    <property type="protein sequence ID" value="CAA7395738.1"/>
    <property type="molecule type" value="Genomic_DNA"/>
</dbReference>
<gene>
    <name evidence="14" type="ORF">SI8410_05006401</name>
</gene>
<evidence type="ECO:0000256" key="8">
    <source>
        <dbReference type="ARBA" id="ARBA00022989"/>
    </source>
</evidence>
<name>A0A7I8KF92_SPIIN</name>
<dbReference type="PANTHER" id="PTHR11157">
    <property type="entry name" value="FATTY ACID ACYL TRANSFERASE-RELATED"/>
    <property type="match status" value="1"/>
</dbReference>
<evidence type="ECO:0000256" key="6">
    <source>
        <dbReference type="ARBA" id="ARBA00022692"/>
    </source>
</evidence>
<organism evidence="14 15">
    <name type="scientific">Spirodela intermedia</name>
    <name type="common">Intermediate duckweed</name>
    <dbReference type="NCBI Taxonomy" id="51605"/>
    <lineage>
        <taxon>Eukaryota</taxon>
        <taxon>Viridiplantae</taxon>
        <taxon>Streptophyta</taxon>
        <taxon>Embryophyta</taxon>
        <taxon>Tracheophyta</taxon>
        <taxon>Spermatophyta</taxon>
        <taxon>Magnoliopsida</taxon>
        <taxon>Liliopsida</taxon>
        <taxon>Araceae</taxon>
        <taxon>Lemnoideae</taxon>
        <taxon>Spirodela</taxon>
    </lineage>
</organism>
<keyword evidence="15" id="KW-1185">Reference proteome</keyword>
<evidence type="ECO:0000313" key="15">
    <source>
        <dbReference type="Proteomes" id="UP000663760"/>
    </source>
</evidence>
<feature type="transmembrane region" description="Helical" evidence="13">
    <location>
        <begin position="76"/>
        <end position="100"/>
    </location>
</feature>
<evidence type="ECO:0000256" key="5">
    <source>
        <dbReference type="ARBA" id="ARBA00022679"/>
    </source>
</evidence>
<dbReference type="GO" id="GO:0019367">
    <property type="term" value="P:fatty acid elongation, saturated fatty acid"/>
    <property type="evidence" value="ECO:0007669"/>
    <property type="project" value="TreeGrafter"/>
</dbReference>
<keyword evidence="5" id="KW-0808">Transferase</keyword>
<keyword evidence="10 13" id="KW-0472">Membrane</keyword>
<dbReference type="EC" id="2.3.1.199" evidence="3"/>
<feature type="transmembrane region" description="Helical" evidence="13">
    <location>
        <begin position="216"/>
        <end position="236"/>
    </location>
</feature>
<dbReference type="GO" id="GO:0034625">
    <property type="term" value="P:fatty acid elongation, monounsaturated fatty acid"/>
    <property type="evidence" value="ECO:0007669"/>
    <property type="project" value="TreeGrafter"/>
</dbReference>
<dbReference type="AlphaFoldDB" id="A0A7I8KF92"/>
<evidence type="ECO:0000256" key="3">
    <source>
        <dbReference type="ARBA" id="ARBA00012307"/>
    </source>
</evidence>
<protein>
    <recommendedName>
        <fullName evidence="3">very-long-chain 3-oxoacyl-CoA synthase</fullName>
        <ecNumber evidence="3">2.3.1.199</ecNumber>
    </recommendedName>
</protein>
<dbReference type="GO" id="GO:0009922">
    <property type="term" value="F:fatty acid elongase activity"/>
    <property type="evidence" value="ECO:0007669"/>
    <property type="project" value="UniProtKB-EC"/>
</dbReference>
<evidence type="ECO:0000313" key="14">
    <source>
        <dbReference type="EMBL" id="CAA7395738.1"/>
    </source>
</evidence>
<comment type="subcellular location">
    <subcellularLocation>
        <location evidence="1">Membrane</location>
        <topology evidence="1">Multi-pass membrane protein</topology>
    </subcellularLocation>
</comment>
<accession>A0A7I8KF92</accession>
<comment type="similarity">
    <text evidence="2">Belongs to the ELO family.</text>
</comment>
<evidence type="ECO:0000256" key="1">
    <source>
        <dbReference type="ARBA" id="ARBA00004141"/>
    </source>
</evidence>
<dbReference type="GO" id="GO:0042761">
    <property type="term" value="P:very long-chain fatty acid biosynthetic process"/>
    <property type="evidence" value="ECO:0007669"/>
    <property type="project" value="TreeGrafter"/>
</dbReference>
<dbReference type="GO" id="GO:0005789">
    <property type="term" value="C:endoplasmic reticulum membrane"/>
    <property type="evidence" value="ECO:0007669"/>
    <property type="project" value="TreeGrafter"/>
</dbReference>
<feature type="transmembrane region" description="Helical" evidence="13">
    <location>
        <begin position="242"/>
        <end position="262"/>
    </location>
</feature>
<dbReference type="InterPro" id="IPR002076">
    <property type="entry name" value="ELO_fam"/>
</dbReference>
<dbReference type="GO" id="GO:0030148">
    <property type="term" value="P:sphingolipid biosynthetic process"/>
    <property type="evidence" value="ECO:0007669"/>
    <property type="project" value="TreeGrafter"/>
</dbReference>
<evidence type="ECO:0000256" key="11">
    <source>
        <dbReference type="ARBA" id="ARBA00023160"/>
    </source>
</evidence>
<evidence type="ECO:0000256" key="9">
    <source>
        <dbReference type="ARBA" id="ARBA00023098"/>
    </source>
</evidence>
<keyword evidence="7" id="KW-0276">Fatty acid metabolism</keyword>
<keyword evidence="6 13" id="KW-0812">Transmembrane</keyword>
<evidence type="ECO:0000256" key="10">
    <source>
        <dbReference type="ARBA" id="ARBA00023136"/>
    </source>
</evidence>
<evidence type="ECO:0000256" key="4">
    <source>
        <dbReference type="ARBA" id="ARBA00022516"/>
    </source>
</evidence>
<proteinExistence type="inferred from homology"/>
<dbReference type="PANTHER" id="PTHR11157:SF134">
    <property type="entry name" value="ELONGATION OF FATTY ACIDS PROTEIN 1-RELATED"/>
    <property type="match status" value="1"/>
</dbReference>
<comment type="catalytic activity">
    <reaction evidence="12">
        <text>a very-long-chain acyl-CoA + malonyl-CoA + H(+) = a very-long-chain 3-oxoacyl-CoA + CO2 + CoA</text>
        <dbReference type="Rhea" id="RHEA:32727"/>
        <dbReference type="ChEBI" id="CHEBI:15378"/>
        <dbReference type="ChEBI" id="CHEBI:16526"/>
        <dbReference type="ChEBI" id="CHEBI:57287"/>
        <dbReference type="ChEBI" id="CHEBI:57384"/>
        <dbReference type="ChEBI" id="CHEBI:90725"/>
        <dbReference type="ChEBI" id="CHEBI:90736"/>
        <dbReference type="EC" id="2.3.1.199"/>
    </reaction>
</comment>
<feature type="transmembrane region" description="Helical" evidence="13">
    <location>
        <begin position="150"/>
        <end position="169"/>
    </location>
</feature>
<evidence type="ECO:0000256" key="2">
    <source>
        <dbReference type="ARBA" id="ARBA00007263"/>
    </source>
</evidence>
<feature type="transmembrane region" description="Helical" evidence="13">
    <location>
        <begin position="175"/>
        <end position="195"/>
    </location>
</feature>
<dbReference type="OrthoDB" id="434092at2759"/>
<evidence type="ECO:0000256" key="12">
    <source>
        <dbReference type="ARBA" id="ARBA00047375"/>
    </source>
</evidence>
<evidence type="ECO:0000256" key="7">
    <source>
        <dbReference type="ARBA" id="ARBA00022832"/>
    </source>
</evidence>
<keyword evidence="4" id="KW-0444">Lipid biosynthesis</keyword>